<dbReference type="Pfam" id="PF01926">
    <property type="entry name" value="MMR_HSR1"/>
    <property type="match status" value="2"/>
</dbReference>
<evidence type="ECO:0000256" key="2">
    <source>
        <dbReference type="ARBA" id="ARBA00020953"/>
    </source>
</evidence>
<feature type="binding site" evidence="6">
    <location>
        <begin position="119"/>
        <end position="122"/>
    </location>
    <ligand>
        <name>GTP</name>
        <dbReference type="ChEBI" id="CHEBI:37565"/>
        <label>1</label>
    </ligand>
</feature>
<evidence type="ECO:0000256" key="6">
    <source>
        <dbReference type="HAMAP-Rule" id="MF_00195"/>
    </source>
</evidence>
<dbReference type="Pfam" id="PF14714">
    <property type="entry name" value="KH_dom-like"/>
    <property type="match status" value="1"/>
</dbReference>
<keyword evidence="6 8" id="KW-0342">GTP-binding</keyword>
<evidence type="ECO:0000256" key="9">
    <source>
        <dbReference type="SAM" id="MobiDB-lite"/>
    </source>
</evidence>
<dbReference type="InterPro" id="IPR031166">
    <property type="entry name" value="G_ENGA"/>
</dbReference>
<dbReference type="InterPro" id="IPR016484">
    <property type="entry name" value="GTPase_Der"/>
</dbReference>
<comment type="caution">
    <text evidence="11">The sequence shown here is derived from an EMBL/GenBank/DDBJ whole genome shotgun (WGS) entry which is preliminary data.</text>
</comment>
<evidence type="ECO:0000256" key="7">
    <source>
        <dbReference type="PROSITE-ProRule" id="PRU01049"/>
    </source>
</evidence>
<keyword evidence="12" id="KW-1185">Reference proteome</keyword>
<dbReference type="InterPro" id="IPR005225">
    <property type="entry name" value="Small_GTP-bd"/>
</dbReference>
<dbReference type="RefSeq" id="WP_219200938.1">
    <property type="nucleotide sequence ID" value="NZ_JAHWQX010000002.1"/>
</dbReference>
<dbReference type="HAMAP" id="MF_00195">
    <property type="entry name" value="GTPase_Der"/>
    <property type="match status" value="1"/>
</dbReference>
<evidence type="ECO:0000256" key="4">
    <source>
        <dbReference type="ARBA" id="ARBA00022737"/>
    </source>
</evidence>
<dbReference type="PANTHER" id="PTHR43834:SF6">
    <property type="entry name" value="GTPASE DER"/>
    <property type="match status" value="1"/>
</dbReference>
<feature type="binding site" evidence="6">
    <location>
        <begin position="256"/>
        <end position="260"/>
    </location>
    <ligand>
        <name>GTP</name>
        <dbReference type="ChEBI" id="CHEBI:37565"/>
        <label>2</label>
    </ligand>
</feature>
<feature type="binding site" evidence="6">
    <location>
        <begin position="321"/>
        <end position="324"/>
    </location>
    <ligand>
        <name>GTP</name>
        <dbReference type="ChEBI" id="CHEBI:37565"/>
        <label>2</label>
    </ligand>
</feature>
<sequence>MSFTLAIVGRPNVGKSTLFNRLAGRKLALVDDTPGVTRDRRPGDARLVDLRFTMIDTAGLEISAPETLEGRMRAQTEAAIDEADLALFLVDAKSGLTPVDEMLSSILRKRGKPVVLVANKAEARGAEAGMFDAYRLGLGEPVPISAEHGGGMLDLRDAIVAAIGEERAFAKDRPEEAATDIDIAPRPVDDEDEGPEYDTSKPMRVAIVGRPNAGKSTLINTCLGEDRLLTGPEAGITRDSISVKWQWRGRDIKLFDTAGLRRKARVQEKLEKLSVADALRAIRFAEVVVIVLDATIPFEKQDLQIADLVVREGRAPVIAFNKWDLIDNRQEVLKELREKTERLLPQIRGIRAVPMAGQTGEGLDKLMEAVTFAHRIWNQRISTAKLNRWLDFVQGHHPPPAVSGRRLKLKYMTQVKARPPGFMISCTRPDAVPESYTRYLINGLRNDFEMPGVPIRIFYRGGENPYAPSDKPARRQAARWGKKKAPSGSRRG</sequence>
<dbReference type="PIRSF" id="PIRSF006485">
    <property type="entry name" value="GTP-binding_EngA"/>
    <property type="match status" value="1"/>
</dbReference>
<comment type="function">
    <text evidence="6 8">GTPase that plays an essential role in the late steps of ribosome biogenesis.</text>
</comment>
<evidence type="ECO:0000256" key="5">
    <source>
        <dbReference type="ARBA" id="ARBA00032345"/>
    </source>
</evidence>
<dbReference type="CDD" id="cd01894">
    <property type="entry name" value="EngA1"/>
    <property type="match status" value="1"/>
</dbReference>
<feature type="domain" description="EngA-type G" evidence="10">
    <location>
        <begin position="203"/>
        <end position="378"/>
    </location>
</feature>
<evidence type="ECO:0000259" key="10">
    <source>
        <dbReference type="PROSITE" id="PS51712"/>
    </source>
</evidence>
<dbReference type="InterPro" id="IPR032859">
    <property type="entry name" value="KH_dom-like"/>
</dbReference>
<evidence type="ECO:0000256" key="8">
    <source>
        <dbReference type="RuleBase" id="RU004481"/>
    </source>
</evidence>
<accession>A0ABS6WM05</accession>
<feature type="binding site" evidence="6">
    <location>
        <begin position="209"/>
        <end position="216"/>
    </location>
    <ligand>
        <name>GTP</name>
        <dbReference type="ChEBI" id="CHEBI:37565"/>
        <label>2</label>
    </ligand>
</feature>
<keyword evidence="6 8" id="KW-0547">Nucleotide-binding</keyword>
<keyword evidence="4 8" id="KW-0677">Repeat</keyword>
<dbReference type="InterPro" id="IPR006073">
    <property type="entry name" value="GTP-bd"/>
</dbReference>
<proteinExistence type="inferred from homology"/>
<evidence type="ECO:0000256" key="1">
    <source>
        <dbReference type="ARBA" id="ARBA00008279"/>
    </source>
</evidence>
<feature type="compositionally biased region" description="Basic residues" evidence="9">
    <location>
        <begin position="474"/>
        <end position="492"/>
    </location>
</feature>
<comment type="subunit">
    <text evidence="6">Associates with the 50S ribosomal subunit.</text>
</comment>
<dbReference type="PANTHER" id="PTHR43834">
    <property type="entry name" value="GTPASE DER"/>
    <property type="match status" value="1"/>
</dbReference>
<evidence type="ECO:0000313" key="11">
    <source>
        <dbReference type="EMBL" id="MBW3096984.1"/>
    </source>
</evidence>
<name>A0ABS6WM05_9HYPH</name>
<dbReference type="NCBIfam" id="TIGR03594">
    <property type="entry name" value="GTPase_EngA"/>
    <property type="match status" value="1"/>
</dbReference>
<keyword evidence="11" id="KW-0378">Hydrolase</keyword>
<evidence type="ECO:0000313" key="12">
    <source>
        <dbReference type="Proteomes" id="UP001430804"/>
    </source>
</evidence>
<comment type="similarity">
    <text evidence="1 6 7 8">Belongs to the TRAFAC class TrmE-Era-EngA-EngB-Septin-like GTPase superfamily. EngA (Der) GTPase family.</text>
</comment>
<feature type="binding site" evidence="6">
    <location>
        <begin position="9"/>
        <end position="16"/>
    </location>
    <ligand>
        <name>GTP</name>
        <dbReference type="ChEBI" id="CHEBI:37565"/>
        <label>1</label>
    </ligand>
</feature>
<evidence type="ECO:0000256" key="3">
    <source>
        <dbReference type="ARBA" id="ARBA00022517"/>
    </source>
</evidence>
<dbReference type="CDD" id="cd01895">
    <property type="entry name" value="EngA2"/>
    <property type="match status" value="1"/>
</dbReference>
<feature type="domain" description="EngA-type G" evidence="10">
    <location>
        <begin position="3"/>
        <end position="167"/>
    </location>
</feature>
<dbReference type="GO" id="GO:0016787">
    <property type="term" value="F:hydrolase activity"/>
    <property type="evidence" value="ECO:0007669"/>
    <property type="project" value="UniProtKB-KW"/>
</dbReference>
<keyword evidence="3 6" id="KW-0690">Ribosome biogenesis</keyword>
<feature type="region of interest" description="Disordered" evidence="9">
    <location>
        <begin position="464"/>
        <end position="492"/>
    </location>
</feature>
<gene>
    <name evidence="6 11" type="primary">der</name>
    <name evidence="11" type="ORF">KY465_06805</name>
</gene>
<dbReference type="Proteomes" id="UP001430804">
    <property type="component" value="Unassembled WGS sequence"/>
</dbReference>
<reference evidence="11" key="1">
    <citation type="submission" date="2021-07" db="EMBL/GenBank/DDBJ databases">
        <title>Pseudohoeflea marina sp. nov. a polyhydroxyalcanoate-producing bacterium.</title>
        <authorList>
            <person name="Zheng W."/>
            <person name="Yu S."/>
            <person name="Huang Y."/>
        </authorList>
    </citation>
    <scope>NUCLEOTIDE SEQUENCE</scope>
    <source>
        <strain evidence="11">DP4N28-3</strain>
    </source>
</reference>
<feature type="binding site" evidence="6">
    <location>
        <begin position="56"/>
        <end position="60"/>
    </location>
    <ligand>
        <name>GTP</name>
        <dbReference type="ChEBI" id="CHEBI:37565"/>
        <label>1</label>
    </ligand>
</feature>
<protein>
    <recommendedName>
        <fullName evidence="2 6">GTPase Der</fullName>
    </recommendedName>
    <alternativeName>
        <fullName evidence="5 6">GTP-binding protein EngA</fullName>
    </alternativeName>
</protein>
<dbReference type="NCBIfam" id="TIGR00231">
    <property type="entry name" value="small_GTP"/>
    <property type="match status" value="2"/>
</dbReference>
<dbReference type="PROSITE" id="PS51712">
    <property type="entry name" value="G_ENGA"/>
    <property type="match status" value="2"/>
</dbReference>
<dbReference type="EMBL" id="JAHWQX010000002">
    <property type="protein sequence ID" value="MBW3096984.1"/>
    <property type="molecule type" value="Genomic_DNA"/>
</dbReference>
<organism evidence="11 12">
    <name type="scientific">Pseudohoeflea coraliihabitans</name>
    <dbReference type="NCBI Taxonomy" id="2860393"/>
    <lineage>
        <taxon>Bacteria</taxon>
        <taxon>Pseudomonadati</taxon>
        <taxon>Pseudomonadota</taxon>
        <taxon>Alphaproteobacteria</taxon>
        <taxon>Hyphomicrobiales</taxon>
        <taxon>Rhizobiaceae</taxon>
        <taxon>Pseudohoeflea</taxon>
    </lineage>
</organism>